<dbReference type="EMBL" id="CAJHUB010000754">
    <property type="protein sequence ID" value="CAD7682655.1"/>
    <property type="molecule type" value="Genomic_DNA"/>
</dbReference>
<accession>A0A811Z0Y4</accession>
<dbReference type="Gene3D" id="1.10.10.60">
    <property type="entry name" value="Homeodomain-like"/>
    <property type="match status" value="1"/>
</dbReference>
<organism evidence="3 4">
    <name type="scientific">Nyctereutes procyonoides</name>
    <name type="common">Raccoon dog</name>
    <name type="synonym">Canis procyonoides</name>
    <dbReference type="NCBI Taxonomy" id="34880"/>
    <lineage>
        <taxon>Eukaryota</taxon>
        <taxon>Metazoa</taxon>
        <taxon>Chordata</taxon>
        <taxon>Craniata</taxon>
        <taxon>Vertebrata</taxon>
        <taxon>Euteleostomi</taxon>
        <taxon>Mammalia</taxon>
        <taxon>Eutheria</taxon>
        <taxon>Laurasiatheria</taxon>
        <taxon>Carnivora</taxon>
        <taxon>Caniformia</taxon>
        <taxon>Canidae</taxon>
        <taxon>Nyctereutes</taxon>
    </lineage>
</organism>
<dbReference type="InterPro" id="IPR050649">
    <property type="entry name" value="Paired_Homeobox_TFs"/>
</dbReference>
<reference evidence="3" key="1">
    <citation type="submission" date="2020-12" db="EMBL/GenBank/DDBJ databases">
        <authorList>
            <consortium name="Molecular Ecology Group"/>
        </authorList>
    </citation>
    <scope>NUCLEOTIDE SEQUENCE</scope>
    <source>
        <strain evidence="3">TBG_1078</strain>
    </source>
</reference>
<evidence type="ECO:0000313" key="4">
    <source>
        <dbReference type="Proteomes" id="UP000645828"/>
    </source>
</evidence>
<dbReference type="AlphaFoldDB" id="A0A811Z0Y4"/>
<feature type="region of interest" description="Disordered" evidence="2">
    <location>
        <begin position="1"/>
        <end position="116"/>
    </location>
</feature>
<dbReference type="PANTHER" id="PTHR24329">
    <property type="entry name" value="HOMEOBOX PROTEIN ARISTALESS"/>
    <property type="match status" value="1"/>
</dbReference>
<protein>
    <submittedName>
        <fullName evidence="3">(raccoon dog) hypothetical protein</fullName>
    </submittedName>
</protein>
<dbReference type="CDD" id="cd00086">
    <property type="entry name" value="homeodomain"/>
    <property type="match status" value="1"/>
</dbReference>
<dbReference type="GO" id="GO:0000981">
    <property type="term" value="F:DNA-binding transcription factor activity, RNA polymerase II-specific"/>
    <property type="evidence" value="ECO:0007669"/>
    <property type="project" value="TreeGrafter"/>
</dbReference>
<gene>
    <name evidence="3" type="ORF">NYPRO_LOCUS15447</name>
</gene>
<dbReference type="InterPro" id="IPR009057">
    <property type="entry name" value="Homeodomain-like_sf"/>
</dbReference>
<dbReference type="Proteomes" id="UP000645828">
    <property type="component" value="Unassembled WGS sequence"/>
</dbReference>
<keyword evidence="4" id="KW-1185">Reference proteome</keyword>
<comment type="caution">
    <text evidence="3">The sequence shown here is derived from an EMBL/GenBank/DDBJ whole genome shotgun (WGS) entry which is preliminary data.</text>
</comment>
<feature type="compositionally biased region" description="Basic and acidic residues" evidence="2">
    <location>
        <begin position="18"/>
        <end position="29"/>
    </location>
</feature>
<dbReference type="GO" id="GO:0005634">
    <property type="term" value="C:nucleus"/>
    <property type="evidence" value="ECO:0007669"/>
    <property type="project" value="UniProtKB-SubCell"/>
</dbReference>
<evidence type="ECO:0000256" key="1">
    <source>
        <dbReference type="ARBA" id="ARBA00004123"/>
    </source>
</evidence>
<evidence type="ECO:0000313" key="3">
    <source>
        <dbReference type="EMBL" id="CAD7682655.1"/>
    </source>
</evidence>
<proteinExistence type="predicted"/>
<evidence type="ECO:0000256" key="2">
    <source>
        <dbReference type="SAM" id="MobiDB-lite"/>
    </source>
</evidence>
<dbReference type="GO" id="GO:0000977">
    <property type="term" value="F:RNA polymerase II transcription regulatory region sequence-specific DNA binding"/>
    <property type="evidence" value="ECO:0007669"/>
    <property type="project" value="TreeGrafter"/>
</dbReference>
<dbReference type="SUPFAM" id="SSF46689">
    <property type="entry name" value="Homeodomain-like"/>
    <property type="match status" value="1"/>
</dbReference>
<name>A0A811Z0Y4_NYCPR</name>
<dbReference type="PANTHER" id="PTHR24329:SF543">
    <property type="entry name" value="FI01017P-RELATED"/>
    <property type="match status" value="1"/>
</dbReference>
<dbReference type="InterPro" id="IPR001356">
    <property type="entry name" value="HD"/>
</dbReference>
<comment type="subcellular location">
    <subcellularLocation>
        <location evidence="1">Nucleus</location>
    </subcellularLocation>
</comment>
<sequence length="166" mass="17699">MEPPPASSQEGAAYRGLGVEELRGERPDTKPVVISVTAGDVEKNLESEPELGAEAAAEESHGAAGAPGPVDDENQRGGGGGGDEEQEEQPPQQQDEASAAAEGPQPQDPQQRLHRGLFTRLELKELESVFQRAQYPDVFARKDLTICVDVSETSKPEKSNLPGEQS</sequence>